<reference evidence="1 2" key="1">
    <citation type="journal article" date="2019" name="Commun. Biol.">
        <title>The bagworm genome reveals a unique fibroin gene that provides high tensile strength.</title>
        <authorList>
            <person name="Kono N."/>
            <person name="Nakamura H."/>
            <person name="Ohtoshi R."/>
            <person name="Tomita M."/>
            <person name="Numata K."/>
            <person name="Arakawa K."/>
        </authorList>
    </citation>
    <scope>NUCLEOTIDE SEQUENCE [LARGE SCALE GENOMIC DNA]</scope>
</reference>
<dbReference type="AlphaFoldDB" id="A0A4C1ZFF6"/>
<name>A0A4C1ZFF6_EUMVA</name>
<organism evidence="1 2">
    <name type="scientific">Eumeta variegata</name>
    <name type="common">Bagworm moth</name>
    <name type="synonym">Eumeta japonica</name>
    <dbReference type="NCBI Taxonomy" id="151549"/>
    <lineage>
        <taxon>Eukaryota</taxon>
        <taxon>Metazoa</taxon>
        <taxon>Ecdysozoa</taxon>
        <taxon>Arthropoda</taxon>
        <taxon>Hexapoda</taxon>
        <taxon>Insecta</taxon>
        <taxon>Pterygota</taxon>
        <taxon>Neoptera</taxon>
        <taxon>Endopterygota</taxon>
        <taxon>Lepidoptera</taxon>
        <taxon>Glossata</taxon>
        <taxon>Ditrysia</taxon>
        <taxon>Tineoidea</taxon>
        <taxon>Psychidae</taxon>
        <taxon>Oiketicinae</taxon>
        <taxon>Eumeta</taxon>
    </lineage>
</organism>
<dbReference type="Proteomes" id="UP000299102">
    <property type="component" value="Unassembled WGS sequence"/>
</dbReference>
<proteinExistence type="predicted"/>
<evidence type="ECO:0000313" key="1">
    <source>
        <dbReference type="EMBL" id="GBP87266.1"/>
    </source>
</evidence>
<keyword evidence="2" id="KW-1185">Reference proteome</keyword>
<accession>A0A4C1ZFF6</accession>
<comment type="caution">
    <text evidence="1">The sequence shown here is derived from an EMBL/GenBank/DDBJ whole genome shotgun (WGS) entry which is preliminary data.</text>
</comment>
<sequence>MSVRSWVIHDLSLVVGAGRRTYCCLMPGRLLVGDATDGSKWRKHFEEFSEEGSLVHRCDVPEEFKGALVGDVVRPASDALDEFLYGFDTEVASDYVI</sequence>
<dbReference type="EMBL" id="BGZK01001848">
    <property type="protein sequence ID" value="GBP87266.1"/>
    <property type="molecule type" value="Genomic_DNA"/>
</dbReference>
<gene>
    <name evidence="1" type="ORF">EVAR_64476_1</name>
</gene>
<protein>
    <submittedName>
        <fullName evidence="1">Uncharacterized protein</fullName>
    </submittedName>
</protein>
<evidence type="ECO:0000313" key="2">
    <source>
        <dbReference type="Proteomes" id="UP000299102"/>
    </source>
</evidence>